<protein>
    <submittedName>
        <fullName evidence="2">Uncharacterized protein</fullName>
    </submittedName>
</protein>
<organism evidence="2 3">
    <name type="scientific">Glarea lozoyensis (strain ATCC 74030 / MF5533)</name>
    <dbReference type="NCBI Taxonomy" id="1104152"/>
    <lineage>
        <taxon>Eukaryota</taxon>
        <taxon>Fungi</taxon>
        <taxon>Dikarya</taxon>
        <taxon>Ascomycota</taxon>
        <taxon>Pezizomycotina</taxon>
        <taxon>Leotiomycetes</taxon>
        <taxon>Helotiales</taxon>
        <taxon>Helotiaceae</taxon>
        <taxon>Glarea</taxon>
    </lineage>
</organism>
<gene>
    <name evidence="2" type="ORF">M7I_2876</name>
</gene>
<evidence type="ECO:0000313" key="2">
    <source>
        <dbReference type="EMBL" id="EHL01183.1"/>
    </source>
</evidence>
<dbReference type="Proteomes" id="UP000005446">
    <property type="component" value="Unassembled WGS sequence"/>
</dbReference>
<feature type="chain" id="PRO_5003532319" evidence="1">
    <location>
        <begin position="22"/>
        <end position="136"/>
    </location>
</feature>
<dbReference type="OrthoDB" id="3453945at2759"/>
<proteinExistence type="predicted"/>
<keyword evidence="3" id="KW-1185">Reference proteome</keyword>
<evidence type="ECO:0000256" key="1">
    <source>
        <dbReference type="SAM" id="SignalP"/>
    </source>
</evidence>
<evidence type="ECO:0000313" key="3">
    <source>
        <dbReference type="Proteomes" id="UP000005446"/>
    </source>
</evidence>
<sequence>MMYSIPSITATLFALLPLSSAVAIRDEISEIVIDESWTAEGKVSGPLIPYFKSSNDEFSAQATGFIHVFANPDFGGRDQSLSNEIGFCCDWPYRCTLWEHPNCAGFGVWGIDPSGVKDLRRNGLDDQASAYHCYWI</sequence>
<dbReference type="InParanoid" id="H0EJZ2"/>
<feature type="signal peptide" evidence="1">
    <location>
        <begin position="1"/>
        <end position="21"/>
    </location>
</feature>
<dbReference type="AlphaFoldDB" id="H0EJZ2"/>
<accession>H0EJZ2</accession>
<comment type="caution">
    <text evidence="2">The sequence shown here is derived from an EMBL/GenBank/DDBJ whole genome shotgun (WGS) entry which is preliminary data.</text>
</comment>
<keyword evidence="1" id="KW-0732">Signal</keyword>
<dbReference type="HOGENOM" id="CLU_1875643_0_0_1"/>
<dbReference type="EMBL" id="AGUE01000060">
    <property type="protein sequence ID" value="EHL01183.1"/>
    <property type="molecule type" value="Genomic_DNA"/>
</dbReference>
<reference evidence="2 3" key="1">
    <citation type="journal article" date="2012" name="Eukaryot. Cell">
        <title>Genome sequence of the fungus Glarea lozoyensis: the first genome sequence of a species from the Helotiaceae family.</title>
        <authorList>
            <person name="Youssar L."/>
            <person name="Gruening B.A."/>
            <person name="Erxleben A."/>
            <person name="Guenther S."/>
            <person name="Huettel W."/>
        </authorList>
    </citation>
    <scope>NUCLEOTIDE SEQUENCE [LARGE SCALE GENOMIC DNA]</scope>
    <source>
        <strain evidence="3">ATCC 74030 / MF5533</strain>
    </source>
</reference>
<name>H0EJZ2_GLAL7</name>